<dbReference type="InterPro" id="IPR035906">
    <property type="entry name" value="MetI-like_sf"/>
</dbReference>
<protein>
    <recommendedName>
        <fullName evidence="8">ABC transmembrane type-1 domain-containing protein</fullName>
    </recommendedName>
</protein>
<dbReference type="AlphaFoldDB" id="A0A1D3MLF8"/>
<evidence type="ECO:0000256" key="1">
    <source>
        <dbReference type="ARBA" id="ARBA00004651"/>
    </source>
</evidence>
<dbReference type="CDD" id="cd06261">
    <property type="entry name" value="TM_PBP2"/>
    <property type="match status" value="1"/>
</dbReference>
<dbReference type="RefSeq" id="WP_002202172.1">
    <property type="nucleotide sequence ID" value="NZ_FMJF01000022.1"/>
</dbReference>
<dbReference type="InterPro" id="IPR000515">
    <property type="entry name" value="MetI-like"/>
</dbReference>
<dbReference type="Gene3D" id="1.10.3720.10">
    <property type="entry name" value="MetI-like"/>
    <property type="match status" value="1"/>
</dbReference>
<feature type="transmembrane region" description="Helical" evidence="7">
    <location>
        <begin position="230"/>
        <end position="256"/>
    </location>
</feature>
<feature type="transmembrane region" description="Helical" evidence="7">
    <location>
        <begin position="276"/>
        <end position="296"/>
    </location>
</feature>
<evidence type="ECO:0000256" key="4">
    <source>
        <dbReference type="ARBA" id="ARBA00022692"/>
    </source>
</evidence>
<feature type="domain" description="ABC transmembrane type-1" evidence="8">
    <location>
        <begin position="98"/>
        <end position="295"/>
    </location>
</feature>
<dbReference type="EMBL" id="LXLX01000026">
    <property type="protein sequence ID" value="OFD95873.1"/>
    <property type="molecule type" value="Genomic_DNA"/>
</dbReference>
<dbReference type="PROSITE" id="PS50928">
    <property type="entry name" value="ABC_TM1"/>
    <property type="match status" value="1"/>
</dbReference>
<organism evidence="9 10">
    <name type="scientific">Bacillus mycoides</name>
    <dbReference type="NCBI Taxonomy" id="1405"/>
    <lineage>
        <taxon>Bacteria</taxon>
        <taxon>Bacillati</taxon>
        <taxon>Bacillota</taxon>
        <taxon>Bacilli</taxon>
        <taxon>Bacillales</taxon>
        <taxon>Bacillaceae</taxon>
        <taxon>Bacillus</taxon>
        <taxon>Bacillus cereus group</taxon>
    </lineage>
</organism>
<feature type="transmembrane region" description="Helical" evidence="7">
    <location>
        <begin position="138"/>
        <end position="160"/>
    </location>
</feature>
<evidence type="ECO:0000256" key="5">
    <source>
        <dbReference type="ARBA" id="ARBA00022989"/>
    </source>
</evidence>
<keyword evidence="4 7" id="KW-0812">Transmembrane</keyword>
<evidence type="ECO:0000256" key="3">
    <source>
        <dbReference type="ARBA" id="ARBA00022475"/>
    </source>
</evidence>
<name>A0A1D3MLF8_BACMY</name>
<evidence type="ECO:0000313" key="10">
    <source>
        <dbReference type="Proteomes" id="UP000175835"/>
    </source>
</evidence>
<dbReference type="PATRIC" id="fig|86662.23.peg.2211"/>
<evidence type="ECO:0000256" key="6">
    <source>
        <dbReference type="ARBA" id="ARBA00023136"/>
    </source>
</evidence>
<dbReference type="GO" id="GO:0005886">
    <property type="term" value="C:plasma membrane"/>
    <property type="evidence" value="ECO:0007669"/>
    <property type="project" value="UniProtKB-SubCell"/>
</dbReference>
<comment type="caution">
    <text evidence="9">The sequence shown here is derived from an EMBL/GenBank/DDBJ whole genome shotgun (WGS) entry which is preliminary data.</text>
</comment>
<dbReference type="PANTHER" id="PTHR30465:SF44">
    <property type="entry name" value="ABC-TYPE DIPEPTIDE_OLIGOPEPTIDE TRANSPORT SYSTEM, PERMEASE COMPONENT"/>
    <property type="match status" value="1"/>
</dbReference>
<evidence type="ECO:0000313" key="9">
    <source>
        <dbReference type="EMBL" id="OFD95873.1"/>
    </source>
</evidence>
<feature type="transmembrane region" description="Helical" evidence="7">
    <location>
        <begin position="180"/>
        <end position="199"/>
    </location>
</feature>
<keyword evidence="5 7" id="KW-1133">Transmembrane helix</keyword>
<proteinExistence type="inferred from homology"/>
<evidence type="ECO:0000256" key="2">
    <source>
        <dbReference type="ARBA" id="ARBA00022448"/>
    </source>
</evidence>
<evidence type="ECO:0000259" key="8">
    <source>
        <dbReference type="PROSITE" id="PS50928"/>
    </source>
</evidence>
<comment type="subcellular location">
    <subcellularLocation>
        <location evidence="1 7">Cell membrane</location>
        <topology evidence="1 7">Multi-pass membrane protein</topology>
    </subcellularLocation>
</comment>
<dbReference type="SUPFAM" id="SSF161098">
    <property type="entry name" value="MetI-like"/>
    <property type="match status" value="1"/>
</dbReference>
<accession>A0A1D3MLF8</accession>
<sequence>MSLFKNGCFFVIRSFLIILGIIAICSLPQLFFGTPPNSAKSLAIPPTPTLQFNFSNYLDSISNVISSLFHPTSITYKISNAGTQSPDRDLFPYLLESYTHTLTIMICAFLIAVLLSTTFTILTFYFPKRIQSLILKTLHVLESLPDLFFVVCVQLFVIWIYKNTNILVTVPFSTMQEKTYLLPILTLSILPIIYLYKICLLNYNDELQKDYINVAVAKGLKPFYILYKHVLINALLSIFYNAKSIFLFMISNMIVLEYLFNSYGLFKFLIMHQTPEIITVSILILTIPFYLSFELLKRILPGRRDLHA</sequence>
<keyword evidence="6 7" id="KW-0472">Membrane</keyword>
<dbReference type="PANTHER" id="PTHR30465">
    <property type="entry name" value="INNER MEMBRANE ABC TRANSPORTER"/>
    <property type="match status" value="1"/>
</dbReference>
<gene>
    <name evidence="9" type="ORF">BWGOE11_22880</name>
</gene>
<keyword evidence="3" id="KW-1003">Cell membrane</keyword>
<keyword evidence="2 7" id="KW-0813">Transport</keyword>
<reference evidence="9 10" key="1">
    <citation type="submission" date="2016-05" db="EMBL/GenBank/DDBJ databases">
        <title>Bacillus thuringiensis and Bacillus weihenstephanensis as novel biocontrol agents of wilt causing Verticillium species.</title>
        <authorList>
            <person name="Hollensteiner J."/>
            <person name="Wemheuer F."/>
            <person name="Harting R."/>
            <person name="Kolarzyk A."/>
            <person name="Diaz-Valerio S."/>
            <person name="Poehlein A."/>
            <person name="Brzuszkiewicz E."/>
            <person name="Nesemann K."/>
            <person name="Braus-Stromeyer S."/>
            <person name="Braus G."/>
            <person name="Daniel R."/>
            <person name="Liesegang H."/>
        </authorList>
    </citation>
    <scope>NUCLEOTIDE SEQUENCE [LARGE SCALE GENOMIC DNA]</scope>
    <source>
        <strain evidence="9 10">GOE11</strain>
    </source>
</reference>
<feature type="transmembrane region" description="Helical" evidence="7">
    <location>
        <begin position="7"/>
        <end position="32"/>
    </location>
</feature>
<evidence type="ECO:0000256" key="7">
    <source>
        <dbReference type="RuleBase" id="RU363032"/>
    </source>
</evidence>
<dbReference type="Pfam" id="PF00528">
    <property type="entry name" value="BPD_transp_1"/>
    <property type="match status" value="1"/>
</dbReference>
<feature type="transmembrane region" description="Helical" evidence="7">
    <location>
        <begin position="102"/>
        <end position="126"/>
    </location>
</feature>
<dbReference type="Proteomes" id="UP000175835">
    <property type="component" value="Unassembled WGS sequence"/>
</dbReference>
<comment type="similarity">
    <text evidence="7">Belongs to the binding-protein-dependent transport system permease family.</text>
</comment>
<dbReference type="GO" id="GO:0055085">
    <property type="term" value="P:transmembrane transport"/>
    <property type="evidence" value="ECO:0007669"/>
    <property type="project" value="InterPro"/>
</dbReference>